<protein>
    <submittedName>
        <fullName evidence="2">Uncharacterized protein</fullName>
    </submittedName>
</protein>
<gene>
    <name evidence="2" type="ORF">FRD01_22865</name>
</gene>
<accession>A0A5B8XVT5</accession>
<dbReference type="KEGG" id="bbae:FRD01_22865"/>
<dbReference type="PROSITE" id="PS51257">
    <property type="entry name" value="PROKAR_LIPOPROTEIN"/>
    <property type="match status" value="1"/>
</dbReference>
<evidence type="ECO:0000313" key="3">
    <source>
        <dbReference type="Proteomes" id="UP000321595"/>
    </source>
</evidence>
<dbReference type="RefSeq" id="WP_146963339.1">
    <property type="nucleotide sequence ID" value="NZ_CP042467.1"/>
</dbReference>
<evidence type="ECO:0000313" key="2">
    <source>
        <dbReference type="EMBL" id="QED30022.1"/>
    </source>
</evidence>
<dbReference type="OrthoDB" id="5497143at2"/>
<reference evidence="2 3" key="1">
    <citation type="submission" date="2019-08" db="EMBL/GenBank/DDBJ databases">
        <authorList>
            <person name="Liang Q."/>
        </authorList>
    </citation>
    <scope>NUCLEOTIDE SEQUENCE [LARGE SCALE GENOMIC DNA]</scope>
    <source>
        <strain evidence="2 3">V1718</strain>
    </source>
</reference>
<dbReference type="Proteomes" id="UP000321595">
    <property type="component" value="Chromosome"/>
</dbReference>
<organism evidence="2 3">
    <name type="scientific">Microvenator marinus</name>
    <dbReference type="NCBI Taxonomy" id="2600177"/>
    <lineage>
        <taxon>Bacteria</taxon>
        <taxon>Deltaproteobacteria</taxon>
        <taxon>Bradymonadales</taxon>
        <taxon>Microvenatoraceae</taxon>
        <taxon>Microvenator</taxon>
    </lineage>
</organism>
<feature type="compositionally biased region" description="Polar residues" evidence="1">
    <location>
        <begin position="20"/>
        <end position="29"/>
    </location>
</feature>
<proteinExistence type="predicted"/>
<keyword evidence="3" id="KW-1185">Reference proteome</keyword>
<dbReference type="AlphaFoldDB" id="A0A5B8XVT5"/>
<evidence type="ECO:0000256" key="1">
    <source>
        <dbReference type="SAM" id="MobiDB-lite"/>
    </source>
</evidence>
<name>A0A5B8XVT5_9DELT</name>
<sequence>MKRVIFFLSITLAMACSDKPSPTISVNDQGTEHDMPSVDMPTDLANDEGNTDQGTPDLTDMMPDIALDMTPDMTADMENTDADMPDMENPPNLACEAHSDCSRCAFPTAPTTLSECYCVSCASEVLPAETCQENQAAWDAVCGTDTSWEPNGACPIPRCTPPQPVACINDTCIDACTQAECPVLNCPLNEQILQPGECCPRCSGPNTCTVDSECGLCNHASAPTSPSECECPLCPTHPATQTECQARNSAFNTHCDADFLATCPVAICLPTQPANCANSGYCEASSDVCVNDGDCGYCPFASAPTDPSECVCEGCGTPMTNDACSAIIQQVNIVCAGFDFDGCIPTPCPAPPELTCDAFGGGTCEMDI</sequence>
<feature type="region of interest" description="Disordered" evidence="1">
    <location>
        <begin position="18"/>
        <end position="61"/>
    </location>
</feature>
<dbReference type="EMBL" id="CP042467">
    <property type="protein sequence ID" value="QED30022.1"/>
    <property type="molecule type" value="Genomic_DNA"/>
</dbReference>